<dbReference type="Proteomes" id="UP001217089">
    <property type="component" value="Unassembled WGS sequence"/>
</dbReference>
<dbReference type="InterPro" id="IPR043136">
    <property type="entry name" value="B30.2/SPRY_sf"/>
</dbReference>
<reference evidence="2 3" key="1">
    <citation type="submission" date="2022-12" db="EMBL/GenBank/DDBJ databases">
        <title>Chromosome-level genome of Tegillarca granosa.</title>
        <authorList>
            <person name="Kim J."/>
        </authorList>
    </citation>
    <scope>NUCLEOTIDE SEQUENCE [LARGE SCALE GENOMIC DNA]</scope>
    <source>
        <strain evidence="2">Teg-2019</strain>
        <tissue evidence="2">Adductor muscle</tissue>
    </source>
</reference>
<accession>A0ABQ9EPX4</accession>
<dbReference type="PROSITE" id="PS50188">
    <property type="entry name" value="B302_SPRY"/>
    <property type="match status" value="1"/>
</dbReference>
<evidence type="ECO:0000259" key="1">
    <source>
        <dbReference type="PROSITE" id="PS50188"/>
    </source>
</evidence>
<dbReference type="InterPro" id="IPR001870">
    <property type="entry name" value="B30.2/SPRY"/>
</dbReference>
<dbReference type="InterPro" id="IPR013320">
    <property type="entry name" value="ConA-like_dom_sf"/>
</dbReference>
<name>A0ABQ9EPX4_TEGGR</name>
<gene>
    <name evidence="2" type="ORF">KUTeg_015363</name>
</gene>
<dbReference type="Pfam" id="PF00622">
    <property type="entry name" value="SPRY"/>
    <property type="match status" value="1"/>
</dbReference>
<dbReference type="PANTHER" id="PTHR12245:SF11">
    <property type="entry name" value="PROTEIN GUSTAVUS"/>
    <property type="match status" value="1"/>
</dbReference>
<evidence type="ECO:0000313" key="2">
    <source>
        <dbReference type="EMBL" id="KAJ8307279.1"/>
    </source>
</evidence>
<dbReference type="PANTHER" id="PTHR12245">
    <property type="entry name" value="SPRY DOMAIN CONTAINING SOCS BOX PROTEIN"/>
    <property type="match status" value="1"/>
</dbReference>
<organism evidence="2 3">
    <name type="scientific">Tegillarca granosa</name>
    <name type="common">Malaysian cockle</name>
    <name type="synonym">Anadara granosa</name>
    <dbReference type="NCBI Taxonomy" id="220873"/>
    <lineage>
        <taxon>Eukaryota</taxon>
        <taxon>Metazoa</taxon>
        <taxon>Spiralia</taxon>
        <taxon>Lophotrochozoa</taxon>
        <taxon>Mollusca</taxon>
        <taxon>Bivalvia</taxon>
        <taxon>Autobranchia</taxon>
        <taxon>Pteriomorphia</taxon>
        <taxon>Arcoida</taxon>
        <taxon>Arcoidea</taxon>
        <taxon>Arcidae</taxon>
        <taxon>Tegillarca</taxon>
    </lineage>
</organism>
<comment type="caution">
    <text evidence="2">The sequence shown here is derived from an EMBL/GenBank/DDBJ whole genome shotgun (WGS) entry which is preliminary data.</text>
</comment>
<sequence length="210" mass="23726">MGKTESKIESGDIPEKWMFTAKLRRKFEGDKFDRFSPGMKSVNGNTIVRTREDSDTVDGARWCRGFVSGKHVFEIAFPCNMRGKQASVGVGYKLAAIYVKKASVSVGTGSNSWGIELPSRQAQHDSQTTKKYPQKRKQKIPDRFYMYLDLDSRCLSFGTDREYFGTAFTDIGDLETPLYPMVTCSVQGATITMVYRGKGKEMPVPLRQKR</sequence>
<proteinExistence type="predicted"/>
<dbReference type="EMBL" id="JARBDR010000793">
    <property type="protein sequence ID" value="KAJ8307279.1"/>
    <property type="molecule type" value="Genomic_DNA"/>
</dbReference>
<keyword evidence="3" id="KW-1185">Reference proteome</keyword>
<dbReference type="Gene3D" id="2.60.120.920">
    <property type="match status" value="1"/>
</dbReference>
<dbReference type="InterPro" id="IPR050672">
    <property type="entry name" value="FBXO45-Fsn/SPSB_families"/>
</dbReference>
<dbReference type="SUPFAM" id="SSF49899">
    <property type="entry name" value="Concanavalin A-like lectins/glucanases"/>
    <property type="match status" value="1"/>
</dbReference>
<protein>
    <recommendedName>
        <fullName evidence="1">B30.2/SPRY domain-containing protein</fullName>
    </recommendedName>
</protein>
<evidence type="ECO:0000313" key="3">
    <source>
        <dbReference type="Proteomes" id="UP001217089"/>
    </source>
</evidence>
<dbReference type="InterPro" id="IPR003877">
    <property type="entry name" value="SPRY_dom"/>
</dbReference>
<feature type="domain" description="B30.2/SPRY" evidence="1">
    <location>
        <begin position="1"/>
        <end position="200"/>
    </location>
</feature>